<keyword evidence="8 11" id="KW-0645">Protease</keyword>
<dbReference type="EMBL" id="JAGSGB010000001">
    <property type="protein sequence ID" value="MBZ6377264.1"/>
    <property type="molecule type" value="Genomic_DNA"/>
</dbReference>
<dbReference type="PANTHER" id="PTHR43722:SF1">
    <property type="entry name" value="PROLINE IMINOPEPTIDASE"/>
    <property type="match status" value="1"/>
</dbReference>
<evidence type="ECO:0000256" key="10">
    <source>
        <dbReference type="ARBA" id="ARBA00029605"/>
    </source>
</evidence>
<accession>A0ABS7WFT4</accession>
<dbReference type="SUPFAM" id="SSF53474">
    <property type="entry name" value="alpha/beta-Hydrolases"/>
    <property type="match status" value="1"/>
</dbReference>
<keyword evidence="9 11" id="KW-0378">Hydrolase</keyword>
<sequence>MTDLRTLYPPIQPYETGMLDVGDGHSVYWERCGTKGAKPAVFLHSGPGGTASEDHRRQWNPDKYDIMLFDQRGCGRSTPHASTEANTTWHLVADIEKLRALMGVERWQVFGGSWGSTLSLAYAEAHPERVTELVLRGIFTFREEEIDWFYRSGVPKMFPDAYEKFLAPIPQDRRGEDPLEVYHDLLTSDDKETQLAAAQAFALWEGTVVKLLPDADVTETFSGGHFALAFSRIEHHYMRHRGWLREGQLLTEARKIADIPGVIVHGRYDMPCPLKNAWDLKAAWPKGDLKIVEGAGHSYDEPGILSELVTATDRFAAG</sequence>
<keyword evidence="15" id="KW-1185">Reference proteome</keyword>
<evidence type="ECO:0000256" key="6">
    <source>
        <dbReference type="ARBA" id="ARBA00022438"/>
    </source>
</evidence>
<dbReference type="InterPro" id="IPR002410">
    <property type="entry name" value="Peptidase_S33"/>
</dbReference>
<protein>
    <recommendedName>
        <fullName evidence="5 11">Proline iminopeptidase</fullName>
        <shortName evidence="11">PIP</shortName>
        <ecNumber evidence="4 11">3.4.11.5</ecNumber>
    </recommendedName>
    <alternativeName>
        <fullName evidence="10 11">Prolyl aminopeptidase</fullName>
    </alternativeName>
</protein>
<dbReference type="PANTHER" id="PTHR43722">
    <property type="entry name" value="PROLINE IMINOPEPTIDASE"/>
    <property type="match status" value="1"/>
</dbReference>
<keyword evidence="7 11" id="KW-0963">Cytoplasm</keyword>
<comment type="catalytic activity">
    <reaction evidence="1 11 12">
        <text>Release of N-terminal proline from a peptide.</text>
        <dbReference type="EC" id="3.4.11.5"/>
    </reaction>
</comment>
<dbReference type="PIRSF" id="PIRSF006431">
    <property type="entry name" value="Pept_S33"/>
    <property type="match status" value="1"/>
</dbReference>
<evidence type="ECO:0000259" key="13">
    <source>
        <dbReference type="Pfam" id="PF00561"/>
    </source>
</evidence>
<dbReference type="GO" id="GO:0004177">
    <property type="term" value="F:aminopeptidase activity"/>
    <property type="evidence" value="ECO:0007669"/>
    <property type="project" value="UniProtKB-KW"/>
</dbReference>
<dbReference type="PRINTS" id="PR00111">
    <property type="entry name" value="ABHYDROLASE"/>
</dbReference>
<proteinExistence type="inferred from homology"/>
<reference evidence="14 15" key="1">
    <citation type="submission" date="2021-04" db="EMBL/GenBank/DDBJ databases">
        <authorList>
            <person name="Pira H."/>
            <person name="Risdian C."/>
            <person name="Wink J."/>
        </authorList>
    </citation>
    <scope>NUCLEOTIDE SEQUENCE [LARGE SCALE GENOMIC DNA]</scope>
    <source>
        <strain evidence="14 15">DSM 107782</strain>
    </source>
</reference>
<evidence type="ECO:0000256" key="8">
    <source>
        <dbReference type="ARBA" id="ARBA00022670"/>
    </source>
</evidence>
<evidence type="ECO:0000256" key="11">
    <source>
        <dbReference type="PIRNR" id="PIRNR006431"/>
    </source>
</evidence>
<evidence type="ECO:0000313" key="15">
    <source>
        <dbReference type="Proteomes" id="UP000824621"/>
    </source>
</evidence>
<dbReference type="NCBIfam" id="TIGR01249">
    <property type="entry name" value="pro_imino_pep_1"/>
    <property type="match status" value="1"/>
</dbReference>
<evidence type="ECO:0000256" key="4">
    <source>
        <dbReference type="ARBA" id="ARBA00012568"/>
    </source>
</evidence>
<comment type="similarity">
    <text evidence="3 11 12">Belongs to the peptidase S33 family.</text>
</comment>
<keyword evidence="6 11" id="KW-0031">Aminopeptidase</keyword>
<dbReference type="Gene3D" id="3.40.50.1820">
    <property type="entry name" value="alpha/beta hydrolase"/>
    <property type="match status" value="1"/>
</dbReference>
<comment type="caution">
    <text evidence="14">The sequence shown here is derived from an EMBL/GenBank/DDBJ whole genome shotgun (WGS) entry which is preliminary data.</text>
</comment>
<comment type="subcellular location">
    <subcellularLocation>
        <location evidence="2 11">Cytoplasm</location>
    </subcellularLocation>
</comment>
<dbReference type="Proteomes" id="UP000824621">
    <property type="component" value="Unassembled WGS sequence"/>
</dbReference>
<gene>
    <name evidence="14" type="primary">pip</name>
    <name evidence="14" type="ORF">KCN53_01305</name>
</gene>
<evidence type="ECO:0000256" key="9">
    <source>
        <dbReference type="ARBA" id="ARBA00022801"/>
    </source>
</evidence>
<dbReference type="InterPro" id="IPR000073">
    <property type="entry name" value="AB_hydrolase_1"/>
</dbReference>
<dbReference type="InterPro" id="IPR029058">
    <property type="entry name" value="AB_hydrolase_fold"/>
</dbReference>
<evidence type="ECO:0000256" key="1">
    <source>
        <dbReference type="ARBA" id="ARBA00001585"/>
    </source>
</evidence>
<organism evidence="14 15">
    <name type="scientific">Pacificimonas aurantium</name>
    <dbReference type="NCBI Taxonomy" id="1250540"/>
    <lineage>
        <taxon>Bacteria</taxon>
        <taxon>Pseudomonadati</taxon>
        <taxon>Pseudomonadota</taxon>
        <taxon>Alphaproteobacteria</taxon>
        <taxon>Sphingomonadales</taxon>
        <taxon>Sphingosinicellaceae</taxon>
        <taxon>Pacificimonas</taxon>
    </lineage>
</organism>
<evidence type="ECO:0000256" key="2">
    <source>
        <dbReference type="ARBA" id="ARBA00004496"/>
    </source>
</evidence>
<evidence type="ECO:0000313" key="14">
    <source>
        <dbReference type="EMBL" id="MBZ6377264.1"/>
    </source>
</evidence>
<dbReference type="Pfam" id="PF00561">
    <property type="entry name" value="Abhydrolase_1"/>
    <property type="match status" value="1"/>
</dbReference>
<evidence type="ECO:0000256" key="12">
    <source>
        <dbReference type="RuleBase" id="RU003421"/>
    </source>
</evidence>
<dbReference type="InterPro" id="IPR005944">
    <property type="entry name" value="Pro_iminopeptidase"/>
</dbReference>
<dbReference type="EC" id="3.4.11.5" evidence="4 11"/>
<feature type="domain" description="AB hydrolase-1" evidence="13">
    <location>
        <begin position="41"/>
        <end position="298"/>
    </location>
</feature>
<dbReference type="PRINTS" id="PR00793">
    <property type="entry name" value="PROAMNOPTASE"/>
</dbReference>
<dbReference type="RefSeq" id="WP_172406187.1">
    <property type="nucleotide sequence ID" value="NZ_JAGSGB010000001.1"/>
</dbReference>
<evidence type="ECO:0000256" key="7">
    <source>
        <dbReference type="ARBA" id="ARBA00022490"/>
    </source>
</evidence>
<evidence type="ECO:0000256" key="5">
    <source>
        <dbReference type="ARBA" id="ARBA00021843"/>
    </source>
</evidence>
<evidence type="ECO:0000256" key="3">
    <source>
        <dbReference type="ARBA" id="ARBA00010088"/>
    </source>
</evidence>
<name>A0ABS7WFT4_9SPHN</name>